<dbReference type="UniPathway" id="UPA00078">
    <property type="reaction ID" value="UER00161"/>
</dbReference>
<comment type="pathway">
    <text evidence="2">Cofactor biosynthesis; biotin biosynthesis; biotin from 7,8-diaminononanoate: step 1/2.</text>
</comment>
<evidence type="ECO:0000256" key="1">
    <source>
        <dbReference type="ARBA" id="ARBA00022756"/>
    </source>
</evidence>
<dbReference type="CDD" id="cd03109">
    <property type="entry name" value="DTBS"/>
    <property type="match status" value="1"/>
</dbReference>
<comment type="catalytic activity">
    <reaction evidence="2">
        <text>(7R,8S)-7,8-diammoniononanoate + CO2 + ATP = (4R,5S)-dethiobiotin + ADP + phosphate + 3 H(+)</text>
        <dbReference type="Rhea" id="RHEA:15805"/>
        <dbReference type="ChEBI" id="CHEBI:15378"/>
        <dbReference type="ChEBI" id="CHEBI:16526"/>
        <dbReference type="ChEBI" id="CHEBI:30616"/>
        <dbReference type="ChEBI" id="CHEBI:43474"/>
        <dbReference type="ChEBI" id="CHEBI:149469"/>
        <dbReference type="ChEBI" id="CHEBI:149473"/>
        <dbReference type="ChEBI" id="CHEBI:456216"/>
        <dbReference type="EC" id="6.3.3.3"/>
    </reaction>
</comment>
<keyword evidence="1 2" id="KW-0093">Biotin biosynthesis</keyword>
<dbReference type="GO" id="GO:0004141">
    <property type="term" value="F:dethiobiotin synthase activity"/>
    <property type="evidence" value="ECO:0007669"/>
    <property type="project" value="UniProtKB-UniRule"/>
</dbReference>
<dbReference type="InterPro" id="IPR004472">
    <property type="entry name" value="DTB_synth_BioD"/>
</dbReference>
<keyword evidence="2" id="KW-0436">Ligase</keyword>
<gene>
    <name evidence="2" type="primary">bioD</name>
    <name evidence="3" type="ORF">A7Q10_02200</name>
</gene>
<keyword evidence="4" id="KW-1185">Reference proteome</keyword>
<dbReference type="GO" id="GO:0005524">
    <property type="term" value="F:ATP binding"/>
    <property type="evidence" value="ECO:0007669"/>
    <property type="project" value="UniProtKB-UniRule"/>
</dbReference>
<feature type="binding site" evidence="2">
    <location>
        <position position="40"/>
    </location>
    <ligand>
        <name>substrate</name>
    </ligand>
</feature>
<feature type="binding site" evidence="2">
    <location>
        <position position="106"/>
    </location>
    <ligand>
        <name>Mg(2+)</name>
        <dbReference type="ChEBI" id="CHEBI:18420"/>
    </ligand>
</feature>
<dbReference type="RefSeq" id="WP_134440817.1">
    <property type="nucleotide sequence ID" value="NZ_CP065957.1"/>
</dbReference>
<dbReference type="SUPFAM" id="SSF52540">
    <property type="entry name" value="P-loop containing nucleoside triphosphate hydrolases"/>
    <property type="match status" value="1"/>
</dbReference>
<accession>A0A4Y8P783</accession>
<dbReference type="Proteomes" id="UP000297713">
    <property type="component" value="Unassembled WGS sequence"/>
</dbReference>
<sequence length="212" mass="23633">MIVFITGTDTGVGKTTFSCELVKYWRSRGYNAIGLKPISTGGREDALRLWEASGKTMTLDDINPFHFSQPIAPAIAAILEGKEILLEETKKSISLITNAYSHVVIEGIGGWLTPLSKKWLLRDLVQSLRCPVILIAHVRLGFLNHTFLTIESILKAAVPLIGLILNRYANLAISPMAVELIEDRYHIPTAFMDNLKESSFHYPQWLDQAVAQ</sequence>
<keyword evidence="2" id="KW-0460">Magnesium</keyword>
<evidence type="ECO:0000313" key="3">
    <source>
        <dbReference type="EMBL" id="TFE66170.1"/>
    </source>
</evidence>
<comment type="subunit">
    <text evidence="2">Homodimer.</text>
</comment>
<dbReference type="PIRSF" id="PIRSF006755">
    <property type="entry name" value="DTB_synth"/>
    <property type="match status" value="1"/>
</dbReference>
<proteinExistence type="inferred from homology"/>
<dbReference type="Pfam" id="PF13500">
    <property type="entry name" value="AAA_26"/>
    <property type="match status" value="1"/>
</dbReference>
<comment type="similarity">
    <text evidence="2">Belongs to the dethiobiotin synthetase family.</text>
</comment>
<feature type="binding site" evidence="2">
    <location>
        <begin position="166"/>
        <end position="167"/>
    </location>
    <ligand>
        <name>ATP</name>
        <dbReference type="ChEBI" id="CHEBI:30616"/>
    </ligand>
</feature>
<reference evidence="3 4" key="1">
    <citation type="submission" date="2016-05" db="EMBL/GenBank/DDBJ databases">
        <title>Diversity and Homogeneity among Thermoacidophilic Verrucomicrobia Methanotrophs Linked with Geographical Origin.</title>
        <authorList>
            <person name="Erikstad H.-A."/>
            <person name="Smestad N.B."/>
            <person name="Ceballos R.M."/>
            <person name="Birkeland N.-K."/>
        </authorList>
    </citation>
    <scope>NUCLEOTIDE SEQUENCE [LARGE SCALE GENOMIC DNA]</scope>
    <source>
        <strain evidence="3 4">Phi</strain>
    </source>
</reference>
<name>A0A4Y8P783_9BACT</name>
<evidence type="ECO:0000313" key="4">
    <source>
        <dbReference type="Proteomes" id="UP000297713"/>
    </source>
</evidence>
<feature type="active site" evidence="2">
    <location>
        <position position="36"/>
    </location>
</feature>
<feature type="binding site" evidence="2">
    <location>
        <begin position="106"/>
        <end position="109"/>
    </location>
    <ligand>
        <name>ATP</name>
        <dbReference type="ChEBI" id="CHEBI:30616"/>
    </ligand>
</feature>
<dbReference type="EC" id="6.3.3.3" evidence="2"/>
<dbReference type="PANTHER" id="PTHR43210:SF5">
    <property type="entry name" value="DETHIOBIOTIN SYNTHETASE"/>
    <property type="match status" value="1"/>
</dbReference>
<comment type="function">
    <text evidence="2">Catalyzes a mechanistically unusual reaction, the ATP-dependent insertion of CO2 between the N7 and N8 nitrogen atoms of 7,8-diaminopelargonic acid (DAPA, also called 7,8-diammoniononanoate) to form a ureido ring.</text>
</comment>
<comment type="subcellular location">
    <subcellularLocation>
        <location evidence="2">Cytoplasm</location>
    </subcellularLocation>
</comment>
<dbReference type="GO" id="GO:0005829">
    <property type="term" value="C:cytosol"/>
    <property type="evidence" value="ECO:0007669"/>
    <property type="project" value="TreeGrafter"/>
</dbReference>
<dbReference type="PANTHER" id="PTHR43210">
    <property type="entry name" value="DETHIOBIOTIN SYNTHETASE"/>
    <property type="match status" value="1"/>
</dbReference>
<feature type="binding site" evidence="2">
    <location>
        <position position="45"/>
    </location>
    <ligand>
        <name>ATP</name>
        <dbReference type="ChEBI" id="CHEBI:30616"/>
    </ligand>
</feature>
<feature type="binding site" evidence="2">
    <location>
        <begin position="11"/>
        <end position="16"/>
    </location>
    <ligand>
        <name>ATP</name>
        <dbReference type="ChEBI" id="CHEBI:30616"/>
    </ligand>
</feature>
<feature type="binding site" evidence="2">
    <location>
        <position position="45"/>
    </location>
    <ligand>
        <name>Mg(2+)</name>
        <dbReference type="ChEBI" id="CHEBI:18420"/>
    </ligand>
</feature>
<dbReference type="InterPro" id="IPR027417">
    <property type="entry name" value="P-loop_NTPase"/>
</dbReference>
<comment type="caution">
    <text evidence="2">Lacks conserved residue(s) required for the propagation of feature annotation.</text>
</comment>
<keyword evidence="2" id="KW-0479">Metal-binding</keyword>
<dbReference type="EMBL" id="LXQC01000187">
    <property type="protein sequence ID" value="TFE66170.1"/>
    <property type="molecule type" value="Genomic_DNA"/>
</dbReference>
<protein>
    <recommendedName>
        <fullName evidence="2">ATP-dependent dethiobiotin synthetase BioD</fullName>
        <ecNumber evidence="2">6.3.3.3</ecNumber>
    </recommendedName>
    <alternativeName>
        <fullName evidence="2">DTB synthetase</fullName>
        <shortName evidence="2">DTBS</shortName>
    </alternativeName>
    <alternativeName>
        <fullName evidence="2">Dethiobiotin synthase</fullName>
    </alternativeName>
</protein>
<organism evidence="3 4">
    <name type="scientific">Methylacidiphilum caldifontis</name>
    <dbReference type="NCBI Taxonomy" id="2795386"/>
    <lineage>
        <taxon>Bacteria</taxon>
        <taxon>Pseudomonadati</taxon>
        <taxon>Verrucomicrobiota</taxon>
        <taxon>Methylacidiphilae</taxon>
        <taxon>Methylacidiphilales</taxon>
        <taxon>Methylacidiphilaceae</taxon>
        <taxon>Methylacidiphilum (ex Ratnadevi et al. 2023)</taxon>
    </lineage>
</organism>
<dbReference type="Gene3D" id="3.40.50.300">
    <property type="entry name" value="P-loop containing nucleotide triphosphate hydrolases"/>
    <property type="match status" value="1"/>
</dbReference>
<feature type="binding site" evidence="2">
    <location>
        <position position="15"/>
    </location>
    <ligand>
        <name>Mg(2+)</name>
        <dbReference type="ChEBI" id="CHEBI:18420"/>
    </ligand>
</feature>
<comment type="caution">
    <text evidence="3">The sequence shown here is derived from an EMBL/GenBank/DDBJ whole genome shotgun (WGS) entry which is preliminary data.</text>
</comment>
<evidence type="ECO:0000256" key="2">
    <source>
        <dbReference type="HAMAP-Rule" id="MF_00336"/>
    </source>
</evidence>
<comment type="cofactor">
    <cofactor evidence="2">
        <name>Mg(2+)</name>
        <dbReference type="ChEBI" id="CHEBI:18420"/>
    </cofactor>
</comment>
<keyword evidence="2" id="KW-0963">Cytoplasm</keyword>
<dbReference type="GO" id="GO:0000287">
    <property type="term" value="F:magnesium ion binding"/>
    <property type="evidence" value="ECO:0007669"/>
    <property type="project" value="UniProtKB-UniRule"/>
</dbReference>
<dbReference type="OrthoDB" id="9802097at2"/>
<keyword evidence="2" id="KW-0547">Nucleotide-binding</keyword>
<keyword evidence="2" id="KW-0067">ATP-binding</keyword>
<dbReference type="HAMAP" id="MF_00336">
    <property type="entry name" value="BioD"/>
    <property type="match status" value="1"/>
</dbReference>
<dbReference type="NCBIfam" id="TIGR00347">
    <property type="entry name" value="bioD"/>
    <property type="match status" value="1"/>
</dbReference>
<dbReference type="AlphaFoldDB" id="A0A4Y8P783"/>
<dbReference type="GO" id="GO:0009102">
    <property type="term" value="P:biotin biosynthetic process"/>
    <property type="evidence" value="ECO:0007669"/>
    <property type="project" value="UniProtKB-UniRule"/>
</dbReference>